<sequence length="270" mass="30408">MKASLGMAAGAVGSVVGTPAELALIRMTGDGRLPPEQRRNYKNVFDALIRVVKEEGVLTLWRGCAPTVMRAMVVNAAQLATYSQAKQALLQTGYVQDGIFCHFLASMVSGLATTIASMPVDIAKTRIQSMKVIDGKPEYKNAFDVWAKVIKNEGVFALWKGFTPYYMRLGPHTVLTFIFLEQMNSAYFKYVTDELTLQMATSLVKISNRGVRSLHPINFRSPWPFVKKGAFGQRKIGPFNYEKFKWPGQNREFPELSPKWHKENPKELHR</sequence>
<dbReference type="PANTHER" id="PTHR45618">
    <property type="entry name" value="MITOCHONDRIAL DICARBOXYLATE CARRIER-RELATED"/>
    <property type="match status" value="1"/>
</dbReference>
<evidence type="ECO:0000256" key="3">
    <source>
        <dbReference type="ARBA" id="ARBA00022448"/>
    </source>
</evidence>
<dbReference type="OrthoDB" id="448427at2759"/>
<keyword evidence="3 9" id="KW-0813">Transport</keyword>
<organism evidence="11 12">
    <name type="scientific">Ancylostoma duodenale</name>
    <dbReference type="NCBI Taxonomy" id="51022"/>
    <lineage>
        <taxon>Eukaryota</taxon>
        <taxon>Metazoa</taxon>
        <taxon>Ecdysozoa</taxon>
        <taxon>Nematoda</taxon>
        <taxon>Chromadorea</taxon>
        <taxon>Rhabditida</taxon>
        <taxon>Rhabditina</taxon>
        <taxon>Rhabditomorpha</taxon>
        <taxon>Strongyloidea</taxon>
        <taxon>Ancylostomatidae</taxon>
        <taxon>Ancylostomatinae</taxon>
        <taxon>Ancylostoma</taxon>
    </lineage>
</organism>
<evidence type="ECO:0000256" key="5">
    <source>
        <dbReference type="ARBA" id="ARBA00022737"/>
    </source>
</evidence>
<dbReference type="Gene3D" id="1.50.40.10">
    <property type="entry name" value="Mitochondrial carrier domain"/>
    <property type="match status" value="1"/>
</dbReference>
<comment type="similarity">
    <text evidence="2 9">Belongs to the mitochondrial carrier (TC 2.A.29) family.</text>
</comment>
<keyword evidence="12" id="KW-1185">Reference proteome</keyword>
<keyword evidence="6" id="KW-1133">Transmembrane helix</keyword>
<evidence type="ECO:0000256" key="7">
    <source>
        <dbReference type="ARBA" id="ARBA00023136"/>
    </source>
</evidence>
<accession>A0A0C2FUV1</accession>
<reference evidence="11 12" key="1">
    <citation type="submission" date="2013-12" db="EMBL/GenBank/DDBJ databases">
        <title>Draft genome of the parsitic nematode Ancylostoma duodenale.</title>
        <authorList>
            <person name="Mitreva M."/>
        </authorList>
    </citation>
    <scope>NUCLEOTIDE SEQUENCE [LARGE SCALE GENOMIC DNA]</scope>
    <source>
        <strain evidence="11 12">Zhejiang</strain>
    </source>
</reference>
<gene>
    <name evidence="11" type="ORF">ANCDUO_19472</name>
</gene>
<comment type="subcellular location">
    <subcellularLocation>
        <location evidence="1">Membrane</location>
        <topology evidence="1">Multi-pass membrane protein</topology>
    </subcellularLocation>
</comment>
<dbReference type="InterPro" id="IPR018108">
    <property type="entry name" value="MCP_transmembrane"/>
</dbReference>
<evidence type="ECO:0000256" key="1">
    <source>
        <dbReference type="ARBA" id="ARBA00004141"/>
    </source>
</evidence>
<protein>
    <recommendedName>
        <fullName evidence="13">2-oxoglutarate/malate carrier protein</fullName>
    </recommendedName>
</protein>
<proteinExistence type="inferred from homology"/>
<feature type="region of interest" description="Disordered" evidence="10">
    <location>
        <begin position="249"/>
        <end position="270"/>
    </location>
</feature>
<evidence type="ECO:0000256" key="4">
    <source>
        <dbReference type="ARBA" id="ARBA00022692"/>
    </source>
</evidence>
<dbReference type="AlphaFoldDB" id="A0A0C2FUV1"/>
<dbReference type="EMBL" id="KN749687">
    <property type="protein sequence ID" value="KIH50449.1"/>
    <property type="molecule type" value="Genomic_DNA"/>
</dbReference>
<dbReference type="SUPFAM" id="SSF103506">
    <property type="entry name" value="Mitochondrial carrier"/>
    <property type="match status" value="1"/>
</dbReference>
<name>A0A0C2FUV1_9BILA</name>
<evidence type="ECO:0000313" key="12">
    <source>
        <dbReference type="Proteomes" id="UP000054047"/>
    </source>
</evidence>
<feature type="repeat" description="Solcar" evidence="8">
    <location>
        <begin position="1"/>
        <end position="88"/>
    </location>
</feature>
<keyword evidence="5" id="KW-0677">Repeat</keyword>
<evidence type="ECO:0008006" key="13">
    <source>
        <dbReference type="Google" id="ProtNLM"/>
    </source>
</evidence>
<evidence type="ECO:0000256" key="2">
    <source>
        <dbReference type="ARBA" id="ARBA00006375"/>
    </source>
</evidence>
<evidence type="ECO:0000313" key="11">
    <source>
        <dbReference type="EMBL" id="KIH50449.1"/>
    </source>
</evidence>
<dbReference type="InterPro" id="IPR023395">
    <property type="entry name" value="MCP_dom_sf"/>
</dbReference>
<feature type="repeat" description="Solcar" evidence="8">
    <location>
        <begin position="97"/>
        <end position="186"/>
    </location>
</feature>
<keyword evidence="4 8" id="KW-0812">Transmembrane</keyword>
<evidence type="ECO:0000256" key="6">
    <source>
        <dbReference type="ARBA" id="ARBA00022989"/>
    </source>
</evidence>
<dbReference type="Pfam" id="PF00153">
    <property type="entry name" value="Mito_carr"/>
    <property type="match status" value="2"/>
</dbReference>
<evidence type="ECO:0000256" key="9">
    <source>
        <dbReference type="RuleBase" id="RU000488"/>
    </source>
</evidence>
<dbReference type="PROSITE" id="PS50920">
    <property type="entry name" value="SOLCAR"/>
    <property type="match status" value="2"/>
</dbReference>
<dbReference type="GO" id="GO:0016020">
    <property type="term" value="C:membrane"/>
    <property type="evidence" value="ECO:0007669"/>
    <property type="project" value="UniProtKB-SubCell"/>
</dbReference>
<keyword evidence="7 8" id="KW-0472">Membrane</keyword>
<evidence type="ECO:0000256" key="10">
    <source>
        <dbReference type="SAM" id="MobiDB-lite"/>
    </source>
</evidence>
<evidence type="ECO:0000256" key="8">
    <source>
        <dbReference type="PROSITE-ProRule" id="PRU00282"/>
    </source>
</evidence>
<dbReference type="InterPro" id="IPR050391">
    <property type="entry name" value="Mito_Metabolite_Transporter"/>
</dbReference>
<dbReference type="Proteomes" id="UP000054047">
    <property type="component" value="Unassembled WGS sequence"/>
</dbReference>
<feature type="compositionally biased region" description="Basic and acidic residues" evidence="10">
    <location>
        <begin position="252"/>
        <end position="270"/>
    </location>
</feature>